<keyword evidence="9" id="KW-0234">DNA repair</keyword>
<feature type="compositionally biased region" description="Low complexity" evidence="13">
    <location>
        <begin position="80"/>
        <end position="93"/>
    </location>
</feature>
<evidence type="ECO:0000256" key="13">
    <source>
        <dbReference type="SAM" id="MobiDB-lite"/>
    </source>
</evidence>
<dbReference type="Pfam" id="PF00875">
    <property type="entry name" value="DNA_photolyase"/>
    <property type="match status" value="1"/>
</dbReference>
<dbReference type="PANTHER" id="PTHR10211:SF0">
    <property type="entry name" value="DEOXYRIBODIPYRIMIDINE PHOTO-LYASE"/>
    <property type="match status" value="1"/>
</dbReference>
<evidence type="ECO:0000256" key="2">
    <source>
        <dbReference type="ARBA" id="ARBA00006409"/>
    </source>
</evidence>
<evidence type="ECO:0000256" key="9">
    <source>
        <dbReference type="ARBA" id="ARBA00023204"/>
    </source>
</evidence>
<comment type="catalytic activity">
    <reaction evidence="12">
        <text>cyclobutadipyrimidine (in DNA) = 2 pyrimidine residues (in DNA).</text>
        <dbReference type="EC" id="4.1.99.3"/>
    </reaction>
</comment>
<evidence type="ECO:0000256" key="5">
    <source>
        <dbReference type="ARBA" id="ARBA00022630"/>
    </source>
</evidence>
<dbReference type="AlphaFoldDB" id="A0ABD3Q7M1"/>
<dbReference type="PANTHER" id="PTHR10211">
    <property type="entry name" value="DEOXYRIBODIPYRIMIDINE PHOTOLYASE"/>
    <property type="match status" value="1"/>
</dbReference>
<feature type="region of interest" description="Disordered" evidence="13">
    <location>
        <begin position="63"/>
        <end position="142"/>
    </location>
</feature>
<dbReference type="Gene3D" id="1.25.40.80">
    <property type="match status" value="1"/>
</dbReference>
<evidence type="ECO:0000256" key="3">
    <source>
        <dbReference type="ARBA" id="ARBA00013149"/>
    </source>
</evidence>
<dbReference type="PROSITE" id="PS51645">
    <property type="entry name" value="PHR_CRY_ALPHA_BETA"/>
    <property type="match status" value="1"/>
</dbReference>
<dbReference type="EMBL" id="JABMIG020000066">
    <property type="protein sequence ID" value="KAL3795994.1"/>
    <property type="molecule type" value="Genomic_DNA"/>
</dbReference>
<dbReference type="FunFam" id="1.10.579.10:FF:000002">
    <property type="entry name" value="Deoxyribodipyrimidine photolyase"/>
    <property type="match status" value="1"/>
</dbReference>
<evidence type="ECO:0000313" key="16">
    <source>
        <dbReference type="Proteomes" id="UP001516023"/>
    </source>
</evidence>
<evidence type="ECO:0000256" key="11">
    <source>
        <dbReference type="ARBA" id="ARBA00031671"/>
    </source>
</evidence>
<dbReference type="PROSITE" id="PS01084">
    <property type="entry name" value="DNA_PHOTOLYASES_2_2"/>
    <property type="match status" value="1"/>
</dbReference>
<protein>
    <recommendedName>
        <fullName evidence="4">Deoxyribodipyrimidine photo-lyase</fullName>
        <ecNumber evidence="3">4.1.99.3</ecNumber>
    </recommendedName>
    <alternativeName>
        <fullName evidence="11">DNA photolyase</fullName>
    </alternativeName>
</protein>
<keyword evidence="7" id="KW-0274">FAD</keyword>
<comment type="caution">
    <text evidence="15">The sequence shown here is derived from an EMBL/GenBank/DDBJ whole genome shotgun (WGS) entry which is preliminary data.</text>
</comment>
<dbReference type="GO" id="GO:0006281">
    <property type="term" value="P:DNA repair"/>
    <property type="evidence" value="ECO:0007669"/>
    <property type="project" value="UniProtKB-KW"/>
</dbReference>
<gene>
    <name evidence="15" type="ORF">HJC23_013051</name>
</gene>
<comment type="similarity">
    <text evidence="2">Belongs to the DNA photolyase class-2 family.</text>
</comment>
<dbReference type="InterPro" id="IPR006050">
    <property type="entry name" value="DNA_photolyase_N"/>
</dbReference>
<evidence type="ECO:0000259" key="14">
    <source>
        <dbReference type="PROSITE" id="PS51645"/>
    </source>
</evidence>
<evidence type="ECO:0000256" key="12">
    <source>
        <dbReference type="ARBA" id="ARBA00033999"/>
    </source>
</evidence>
<keyword evidence="6" id="KW-0227">DNA damage</keyword>
<evidence type="ECO:0000256" key="4">
    <source>
        <dbReference type="ARBA" id="ARBA00014046"/>
    </source>
</evidence>
<dbReference type="Gene3D" id="1.10.579.10">
    <property type="entry name" value="DNA Cyclobutane Dipyrimidine Photolyase, subunit A, domain 3"/>
    <property type="match status" value="1"/>
</dbReference>
<dbReference type="SUPFAM" id="SSF52425">
    <property type="entry name" value="Cryptochrome/photolyase, N-terminal domain"/>
    <property type="match status" value="1"/>
</dbReference>
<reference evidence="15 16" key="1">
    <citation type="journal article" date="2020" name="G3 (Bethesda)">
        <title>Improved Reference Genome for Cyclotella cryptica CCMP332, a Model for Cell Wall Morphogenesis, Salinity Adaptation, and Lipid Production in Diatoms (Bacillariophyta).</title>
        <authorList>
            <person name="Roberts W.R."/>
            <person name="Downey K.M."/>
            <person name="Ruck E.C."/>
            <person name="Traller J.C."/>
            <person name="Alverson A.J."/>
        </authorList>
    </citation>
    <scope>NUCLEOTIDE SEQUENCE [LARGE SCALE GENOMIC DNA]</scope>
    <source>
        <strain evidence="15 16">CCMP332</strain>
    </source>
</reference>
<dbReference type="InterPro" id="IPR052219">
    <property type="entry name" value="Photolyase_Class-2"/>
</dbReference>
<evidence type="ECO:0000256" key="6">
    <source>
        <dbReference type="ARBA" id="ARBA00022763"/>
    </source>
</evidence>
<feature type="domain" description="Photolyase/cryptochrome alpha/beta" evidence="14">
    <location>
        <begin position="145"/>
        <end position="302"/>
    </location>
</feature>
<keyword evidence="10" id="KW-0456">Lyase</keyword>
<evidence type="ECO:0000256" key="8">
    <source>
        <dbReference type="ARBA" id="ARBA00023125"/>
    </source>
</evidence>
<dbReference type="PROSITE" id="PS01083">
    <property type="entry name" value="DNA_PHOTOLYASES_2_1"/>
    <property type="match status" value="1"/>
</dbReference>
<dbReference type="InterPro" id="IPR014729">
    <property type="entry name" value="Rossmann-like_a/b/a_fold"/>
</dbReference>
<dbReference type="SUPFAM" id="SSF48173">
    <property type="entry name" value="Cryptochrome/photolyase FAD-binding domain"/>
    <property type="match status" value="1"/>
</dbReference>
<comment type="cofactor">
    <cofactor evidence="1">
        <name>FAD</name>
        <dbReference type="ChEBI" id="CHEBI:57692"/>
    </cofactor>
</comment>
<dbReference type="InterPro" id="IPR036134">
    <property type="entry name" value="Crypto/Photolyase_FAD-like_sf"/>
</dbReference>
<keyword evidence="5" id="KW-0285">Flavoprotein</keyword>
<evidence type="ECO:0000256" key="1">
    <source>
        <dbReference type="ARBA" id="ARBA00001974"/>
    </source>
</evidence>
<name>A0ABD3Q7M1_9STRA</name>
<accession>A0ABD3Q7M1</accession>
<dbReference type="Gene3D" id="3.40.50.620">
    <property type="entry name" value="HUPs"/>
    <property type="match status" value="1"/>
</dbReference>
<dbReference type="InterPro" id="IPR032673">
    <property type="entry name" value="DNA_photolyase_2_CS"/>
</dbReference>
<evidence type="ECO:0000313" key="15">
    <source>
        <dbReference type="EMBL" id="KAL3795994.1"/>
    </source>
</evidence>
<dbReference type="GO" id="GO:0003904">
    <property type="term" value="F:deoxyribodipyrimidine photo-lyase activity"/>
    <property type="evidence" value="ECO:0007669"/>
    <property type="project" value="UniProtKB-EC"/>
</dbReference>
<dbReference type="InterPro" id="IPR036155">
    <property type="entry name" value="Crypto/Photolyase_N_sf"/>
</dbReference>
<dbReference type="Proteomes" id="UP001516023">
    <property type="component" value="Unassembled WGS sequence"/>
</dbReference>
<sequence>MRRCLPVYALFSSSSSPLLVSWLSAASALHRVHQSTAFISQRGQNYLSAPSLPTLQRHFHHSTSFRHISHQASKHPDELPQSSTTAKSSPSKPKMSKKSPKSNSPPGPPHAPSSLFPSTAIDPTRTKLLTPSTPLPRPPHSLSNPHILYWMMRDVRTVDNWALLFAQSLAVQHSIPLRVAYVLPPPPAIEPQEGDDGLPPNPADMSPTERHGTFTLEGLRLVADELNRVGVTLDVLRPPSRDDVGKTMHAHVTSCHHEAVAVVCDMSPLRRTRQWIEGQTVPLLEGENVPVYQVDAHNIVPVWMASNKREVGARTLRPKIHGVFGRYCCTFPEFVGNAHLEGKEASMGQETTHDWEGYKAFMKLDESIKSVPGMKAGREAAMARWKEFCTSKQQGLKNFDTLRNDPNYSSVCTNLSPYINHGQISFQRLSLEVRALKTHPNGTAAFIEEGVVRRELSDNFVYYTPDGYDSLEGAADWARESLELHAQDEREHLYTWRELERGETHDDLWNAGQLQLVREGGLHGFMRMYWAKKILEWTISPSYALATAQYFNDRYAYDGNDPNGFVGVGWSIMGIHDMGWKERPIFGKIRYMNYAGCKRKFKIDSFVARYKGAKENAVKAERAAAVKSKNGSDSLSGKKRKA</sequence>
<feature type="compositionally biased region" description="Basic residues" evidence="13">
    <location>
        <begin position="63"/>
        <end position="73"/>
    </location>
</feature>
<evidence type="ECO:0000256" key="7">
    <source>
        <dbReference type="ARBA" id="ARBA00022827"/>
    </source>
</evidence>
<proteinExistence type="inferred from homology"/>
<evidence type="ECO:0000256" key="10">
    <source>
        <dbReference type="ARBA" id="ARBA00023239"/>
    </source>
</evidence>
<dbReference type="GO" id="GO:0003677">
    <property type="term" value="F:DNA binding"/>
    <property type="evidence" value="ECO:0007669"/>
    <property type="project" value="UniProtKB-KW"/>
</dbReference>
<organism evidence="15 16">
    <name type="scientific">Cyclotella cryptica</name>
    <dbReference type="NCBI Taxonomy" id="29204"/>
    <lineage>
        <taxon>Eukaryota</taxon>
        <taxon>Sar</taxon>
        <taxon>Stramenopiles</taxon>
        <taxon>Ochrophyta</taxon>
        <taxon>Bacillariophyta</taxon>
        <taxon>Coscinodiscophyceae</taxon>
        <taxon>Thalassiosirophycidae</taxon>
        <taxon>Stephanodiscales</taxon>
        <taxon>Stephanodiscaceae</taxon>
        <taxon>Cyclotella</taxon>
    </lineage>
</organism>
<keyword evidence="16" id="KW-1185">Reference proteome</keyword>
<keyword evidence="8" id="KW-0238">DNA-binding</keyword>
<dbReference type="EC" id="4.1.99.3" evidence="3"/>